<feature type="compositionally biased region" description="Basic and acidic residues" evidence="1">
    <location>
        <begin position="23"/>
        <end position="34"/>
    </location>
</feature>
<dbReference type="EMBL" id="WKFB01000117">
    <property type="protein sequence ID" value="KAF6735125.1"/>
    <property type="molecule type" value="Genomic_DNA"/>
</dbReference>
<feature type="region of interest" description="Disordered" evidence="1">
    <location>
        <begin position="1"/>
        <end position="88"/>
    </location>
</feature>
<feature type="compositionally biased region" description="Basic and acidic residues" evidence="1">
    <location>
        <begin position="74"/>
        <end position="88"/>
    </location>
</feature>
<feature type="compositionally biased region" description="Basic and acidic residues" evidence="1">
    <location>
        <begin position="1"/>
        <end position="10"/>
    </location>
</feature>
<evidence type="ECO:0000256" key="1">
    <source>
        <dbReference type="SAM" id="MobiDB-lite"/>
    </source>
</evidence>
<name>A0A834FJ66_ORYME</name>
<evidence type="ECO:0000313" key="3">
    <source>
        <dbReference type="Proteomes" id="UP000646548"/>
    </source>
</evidence>
<organism evidence="2 3">
    <name type="scientific">Oryzias melastigma</name>
    <name type="common">Marine medaka</name>
    <dbReference type="NCBI Taxonomy" id="30732"/>
    <lineage>
        <taxon>Eukaryota</taxon>
        <taxon>Metazoa</taxon>
        <taxon>Chordata</taxon>
        <taxon>Craniata</taxon>
        <taxon>Vertebrata</taxon>
        <taxon>Euteleostomi</taxon>
        <taxon>Actinopterygii</taxon>
        <taxon>Neopterygii</taxon>
        <taxon>Teleostei</taxon>
        <taxon>Neoteleostei</taxon>
        <taxon>Acanthomorphata</taxon>
        <taxon>Ovalentaria</taxon>
        <taxon>Atherinomorphae</taxon>
        <taxon>Beloniformes</taxon>
        <taxon>Adrianichthyidae</taxon>
        <taxon>Oryziinae</taxon>
        <taxon>Oryzias</taxon>
    </lineage>
</organism>
<comment type="caution">
    <text evidence="2">The sequence shown here is derived from an EMBL/GenBank/DDBJ whole genome shotgun (WGS) entry which is preliminary data.</text>
</comment>
<proteinExistence type="predicted"/>
<accession>A0A834FJ66</accession>
<dbReference type="AlphaFoldDB" id="A0A834FJ66"/>
<dbReference type="Proteomes" id="UP000646548">
    <property type="component" value="Unassembled WGS sequence"/>
</dbReference>
<feature type="compositionally biased region" description="Polar residues" evidence="1">
    <location>
        <begin position="35"/>
        <end position="46"/>
    </location>
</feature>
<reference evidence="2" key="1">
    <citation type="journal article" name="BMC Genomics">
        <title>Long-read sequencing and de novo genome assembly of marine medaka (Oryzias melastigma).</title>
        <authorList>
            <person name="Liang P."/>
            <person name="Saqib H.S.A."/>
            <person name="Ni X."/>
            <person name="Shen Y."/>
        </authorList>
    </citation>
    <scope>NUCLEOTIDE SEQUENCE</scope>
    <source>
        <strain evidence="2">Bigg-433</strain>
    </source>
</reference>
<gene>
    <name evidence="2" type="ORF">FQA47_012120</name>
</gene>
<protein>
    <submittedName>
        <fullName evidence="2">Uncharacterized protein</fullName>
    </submittedName>
</protein>
<feature type="compositionally biased region" description="Basic and acidic residues" evidence="1">
    <location>
        <begin position="55"/>
        <end position="67"/>
    </location>
</feature>
<evidence type="ECO:0000313" key="2">
    <source>
        <dbReference type="EMBL" id="KAF6735125.1"/>
    </source>
</evidence>
<sequence length="119" mass="13451">MQRERKRGGEQHVQPECSGGELDLSRLLRPRVTEPKQSMRASTQLSFPLLSSPAHARDIDNPSSRHFERGKKTHAGEERGGSEHRDVLRSSGLRSAWEITALSDDEGQSRKVFLYSPDR</sequence>